<evidence type="ECO:0000313" key="8">
    <source>
        <dbReference type="Proteomes" id="UP001301769"/>
    </source>
</evidence>
<comment type="caution">
    <text evidence="7">The sequence shown here is derived from an EMBL/GenBank/DDBJ whole genome shotgun (WGS) entry which is preliminary data.</text>
</comment>
<organism evidence="7 8">
    <name type="scientific">Rhypophila decipiens</name>
    <dbReference type="NCBI Taxonomy" id="261697"/>
    <lineage>
        <taxon>Eukaryota</taxon>
        <taxon>Fungi</taxon>
        <taxon>Dikarya</taxon>
        <taxon>Ascomycota</taxon>
        <taxon>Pezizomycotina</taxon>
        <taxon>Sordariomycetes</taxon>
        <taxon>Sordariomycetidae</taxon>
        <taxon>Sordariales</taxon>
        <taxon>Naviculisporaceae</taxon>
        <taxon>Rhypophila</taxon>
    </lineage>
</organism>
<evidence type="ECO:0000256" key="1">
    <source>
        <dbReference type="ARBA" id="ARBA00004651"/>
    </source>
</evidence>
<evidence type="ECO:0000256" key="4">
    <source>
        <dbReference type="ARBA" id="ARBA00023136"/>
    </source>
</evidence>
<evidence type="ECO:0000256" key="2">
    <source>
        <dbReference type="ARBA" id="ARBA00022692"/>
    </source>
</evidence>
<dbReference type="GO" id="GO:0015095">
    <property type="term" value="F:magnesium ion transmembrane transporter activity"/>
    <property type="evidence" value="ECO:0007669"/>
    <property type="project" value="TreeGrafter"/>
</dbReference>
<feature type="transmembrane region" description="Helical" evidence="6">
    <location>
        <begin position="570"/>
        <end position="591"/>
    </location>
</feature>
<feature type="transmembrane region" description="Helical" evidence="6">
    <location>
        <begin position="533"/>
        <end position="558"/>
    </location>
</feature>
<dbReference type="Pfam" id="PF01544">
    <property type="entry name" value="CorA"/>
    <property type="match status" value="1"/>
</dbReference>
<dbReference type="GO" id="GO:0005886">
    <property type="term" value="C:plasma membrane"/>
    <property type="evidence" value="ECO:0007669"/>
    <property type="project" value="UniProtKB-SubCell"/>
</dbReference>
<keyword evidence="8" id="KW-1185">Reference proteome</keyword>
<protein>
    <submittedName>
        <fullName evidence="7">Uncharacterized protein</fullName>
    </submittedName>
</protein>
<dbReference type="AlphaFoldDB" id="A0AAN6Y031"/>
<reference evidence="7" key="2">
    <citation type="submission" date="2023-05" db="EMBL/GenBank/DDBJ databases">
        <authorList>
            <consortium name="Lawrence Berkeley National Laboratory"/>
            <person name="Steindorff A."/>
            <person name="Hensen N."/>
            <person name="Bonometti L."/>
            <person name="Westerberg I."/>
            <person name="Brannstrom I.O."/>
            <person name="Guillou S."/>
            <person name="Cros-Aarteil S."/>
            <person name="Calhoun S."/>
            <person name="Haridas S."/>
            <person name="Kuo A."/>
            <person name="Mondo S."/>
            <person name="Pangilinan J."/>
            <person name="Riley R."/>
            <person name="Labutti K."/>
            <person name="Andreopoulos B."/>
            <person name="Lipzen A."/>
            <person name="Chen C."/>
            <person name="Yanf M."/>
            <person name="Daum C."/>
            <person name="Ng V."/>
            <person name="Clum A."/>
            <person name="Ohm R."/>
            <person name="Martin F."/>
            <person name="Silar P."/>
            <person name="Natvig D."/>
            <person name="Lalanne C."/>
            <person name="Gautier V."/>
            <person name="Ament-Velasquez S.L."/>
            <person name="Kruys A."/>
            <person name="Hutchinson M.I."/>
            <person name="Powell A.J."/>
            <person name="Barry K."/>
            <person name="Miller A.N."/>
            <person name="Grigoriev I.V."/>
            <person name="Debuchy R."/>
            <person name="Gladieux P."/>
            <person name="Thoren M.H."/>
            <person name="Johannesson H."/>
        </authorList>
    </citation>
    <scope>NUCLEOTIDE SEQUENCE</scope>
    <source>
        <strain evidence="7">PSN293</strain>
    </source>
</reference>
<dbReference type="Proteomes" id="UP001301769">
    <property type="component" value="Unassembled WGS sequence"/>
</dbReference>
<proteinExistence type="predicted"/>
<reference evidence="7" key="1">
    <citation type="journal article" date="2023" name="Mol. Phylogenet. Evol.">
        <title>Genome-scale phylogeny and comparative genomics of the fungal order Sordariales.</title>
        <authorList>
            <person name="Hensen N."/>
            <person name="Bonometti L."/>
            <person name="Westerberg I."/>
            <person name="Brannstrom I.O."/>
            <person name="Guillou S."/>
            <person name="Cros-Aarteil S."/>
            <person name="Calhoun S."/>
            <person name="Haridas S."/>
            <person name="Kuo A."/>
            <person name="Mondo S."/>
            <person name="Pangilinan J."/>
            <person name="Riley R."/>
            <person name="LaButti K."/>
            <person name="Andreopoulos B."/>
            <person name="Lipzen A."/>
            <person name="Chen C."/>
            <person name="Yan M."/>
            <person name="Daum C."/>
            <person name="Ng V."/>
            <person name="Clum A."/>
            <person name="Steindorff A."/>
            <person name="Ohm R.A."/>
            <person name="Martin F."/>
            <person name="Silar P."/>
            <person name="Natvig D.O."/>
            <person name="Lalanne C."/>
            <person name="Gautier V."/>
            <person name="Ament-Velasquez S.L."/>
            <person name="Kruys A."/>
            <person name="Hutchinson M.I."/>
            <person name="Powell A.J."/>
            <person name="Barry K."/>
            <person name="Miller A.N."/>
            <person name="Grigoriev I.V."/>
            <person name="Debuchy R."/>
            <person name="Gladieux P."/>
            <person name="Hiltunen Thoren M."/>
            <person name="Johannesson H."/>
        </authorList>
    </citation>
    <scope>NUCLEOTIDE SEQUENCE</scope>
    <source>
        <strain evidence="7">PSN293</strain>
    </source>
</reference>
<keyword evidence="2 6" id="KW-0812">Transmembrane</keyword>
<evidence type="ECO:0000256" key="5">
    <source>
        <dbReference type="SAM" id="Coils"/>
    </source>
</evidence>
<feature type="coiled-coil region" evidence="5">
    <location>
        <begin position="499"/>
        <end position="526"/>
    </location>
</feature>
<keyword evidence="5" id="KW-0175">Coiled coil</keyword>
<dbReference type="SUPFAM" id="SSF144083">
    <property type="entry name" value="Magnesium transport protein CorA, transmembrane region"/>
    <property type="match status" value="1"/>
</dbReference>
<name>A0AAN6Y031_9PEZI</name>
<dbReference type="GO" id="GO:0000287">
    <property type="term" value="F:magnesium ion binding"/>
    <property type="evidence" value="ECO:0007669"/>
    <property type="project" value="TreeGrafter"/>
</dbReference>
<evidence type="ECO:0000313" key="7">
    <source>
        <dbReference type="EMBL" id="KAK4210124.1"/>
    </source>
</evidence>
<dbReference type="PANTHER" id="PTHR46494">
    <property type="entry name" value="CORA FAMILY METAL ION TRANSPORTER (EUROFUNG)"/>
    <property type="match status" value="1"/>
</dbReference>
<dbReference type="GO" id="GO:0015087">
    <property type="term" value="F:cobalt ion transmembrane transporter activity"/>
    <property type="evidence" value="ECO:0007669"/>
    <property type="project" value="TreeGrafter"/>
</dbReference>
<dbReference type="InterPro" id="IPR045863">
    <property type="entry name" value="CorA_TM1_TM2"/>
</dbReference>
<dbReference type="GO" id="GO:0050897">
    <property type="term" value="F:cobalt ion binding"/>
    <property type="evidence" value="ECO:0007669"/>
    <property type="project" value="TreeGrafter"/>
</dbReference>
<dbReference type="PANTHER" id="PTHR46494:SF1">
    <property type="entry name" value="CORA FAMILY METAL ION TRANSPORTER (EUROFUNG)"/>
    <property type="match status" value="1"/>
</dbReference>
<dbReference type="Gene3D" id="1.20.58.340">
    <property type="entry name" value="Magnesium transport protein CorA, transmembrane region"/>
    <property type="match status" value="1"/>
</dbReference>
<sequence length="617" mass="69937">MLPSHEAVYALDPNGHRPKSLLQYHYKFGKDVGDHSVGASSITFAAQSNIPVVMDAWCLVIDKKNIITISGLPYSFRMSCQDYFGRQPDLLQGLRVLEGWASYKFMVWRTYTWVAGGCSVLASFIPGGWIPGYFLNSLLYSGLGVQFDFPNSVRLWTLASLLDPSDLGQKRDHAFQQSASVILNALGCQVRHAEQLELRKASTQYVDDWLKVDELIRAHVDPSDELFKAIRKVWAIYVHFHMNFLVDSKGMVYSLHQRGALRKVAHRAKIWLFQIFGQVELKNNQCIELKNIPVTFQPRKRGETLKDLEDDFFDARAKLRIQLELTSEGIRDIEKHQNNEMLKDIHSSAAHPAMACLFRMCTLSTPSRFLISSRDISDMYARATAQLEWLTRKSVTQSIIYQISDIEDELSIIQKVILEQKTVISQVATNLAKFLSLPASRSGNPEAPLAPIPTQVALRGPSHSTSSTESDFRPGNVQSRVLPVNVIVERLQHSVLEKHNILKAEIEQHEETVRRLKSKAALLINIKNEGQGMAIFVFTIVTVIFLPLSFAATYLGMNTNDIRDMDRGQWTFWAIGSPLTVVVVLGAWLVASRGLEWSNSRQARRLRNAEDWKWVQN</sequence>
<accession>A0AAN6Y031</accession>
<keyword evidence="4 6" id="KW-0472">Membrane</keyword>
<evidence type="ECO:0000256" key="3">
    <source>
        <dbReference type="ARBA" id="ARBA00022989"/>
    </source>
</evidence>
<evidence type="ECO:0000256" key="6">
    <source>
        <dbReference type="SAM" id="Phobius"/>
    </source>
</evidence>
<dbReference type="InterPro" id="IPR002523">
    <property type="entry name" value="MgTranspt_CorA/ZnTranspt_ZntB"/>
</dbReference>
<keyword evidence="3 6" id="KW-1133">Transmembrane helix</keyword>
<comment type="subcellular location">
    <subcellularLocation>
        <location evidence="1">Cell membrane</location>
        <topology evidence="1">Multi-pass membrane protein</topology>
    </subcellularLocation>
</comment>
<dbReference type="EMBL" id="MU858184">
    <property type="protein sequence ID" value="KAK4210124.1"/>
    <property type="molecule type" value="Genomic_DNA"/>
</dbReference>
<gene>
    <name evidence="7" type="ORF">QBC37DRAFT_449032</name>
</gene>